<gene>
    <name evidence="2" type="ORF">RGI145_11200</name>
</gene>
<dbReference type="InterPro" id="IPR011050">
    <property type="entry name" value="Pectin_lyase_fold/virulence"/>
</dbReference>
<dbReference type="InterPro" id="IPR023366">
    <property type="entry name" value="ATP_synth_asu-like_sf"/>
</dbReference>
<dbReference type="EMBL" id="CP015583">
    <property type="protein sequence ID" value="APT57585.1"/>
    <property type="molecule type" value="Genomic_DNA"/>
</dbReference>
<feature type="domain" description="Rhamnogalacturonase A/B/Epimerase-like pectate lyase" evidence="1">
    <location>
        <begin position="51"/>
        <end position="110"/>
    </location>
</feature>
<dbReference type="InterPro" id="IPR024535">
    <property type="entry name" value="RHGA/B-epi-like_pectate_lyase"/>
</dbReference>
<sequence length="819" mass="83922">MPDAKISQLPAAAIFSDSDLSPVVQGATPETRRATVAQWRSAMQADRPLHVRDYGAKGDGATDDAAAIQAAIDAAAAQGGGTVLLGPRRYLLAAAGLDIKPNVVLSGALSTGAQRAAGDYGSVPYAFLLDPAQTIRLRRNAGLKGVAILRTGLAAPVDMRAGINLVAGFAGIAVTVGDGTNGNGSDVRLSNLLILGFDLAVLSDYNARLRIDDIAGDNRNGLRLRHSYDITRVHNVHFWPFLTGNIDGVALNSRDVSAVAGNASGAIRVTTATAHGLVTGDMVNLTGCLGLAAANGRFTVTVVSTNAFDLNGTAYASGYAGGGKVWIWNNRRTGTAFHLEYADVAEFTNCFAYGYDTGFNLGHNVQATQCIDCSVDNHLDVADPLTVGLRITGGGGTAPDGSSTIGAFRTKWIGGFLSSQGRTVLLDPVSSTEQHHIVGAVVNGGTLRTIDLQRGALTLEACDLTTGGNLYGTGNPNVVYLGSEAQNLTLLGCDLRSATFQAASDAAMQRLSMSGNRDSSGVAKLAGGSLELHTVPSASAGPTRRLDIAADGTVTVRRRSGSLGARVNLANPSDQAAYFISAGQAGGNLGLGGDPGVNPNGGIDLGTTGNATAPMVVQIRRISASPAASDRLGYLHFNGMNSGAVETTYARLAGISDSIAAGTESGTLVLELRQGANMVERLRLSADGTLLLTAAPTAAMHAATKSYVDGQFTERRLPQVVLSAATALGFAAHNNRLLLANAGAGLSIDYNAVGLGFSCMVVNRSGADLALALSNFTGSAPVSSEGYTKIKANGVASLLTYSPDGGTTRYCHLSGAGAA</sequence>
<reference evidence="2 3" key="1">
    <citation type="submission" date="2016-05" db="EMBL/GenBank/DDBJ databases">
        <title>Complete Genome and Methylome Analysis of Psychrotrophic Bacterial Isolates from Antarctic Lake Untersee.</title>
        <authorList>
            <person name="Fomenkov A."/>
            <person name="Akimov V.N."/>
            <person name="Vasilyeva L.V."/>
            <person name="Andersen D."/>
            <person name="Vincze T."/>
            <person name="Roberts R.J."/>
        </authorList>
    </citation>
    <scope>NUCLEOTIDE SEQUENCE [LARGE SCALE GENOMIC DNA]</scope>
    <source>
        <strain evidence="2 3">U14-5</strain>
    </source>
</reference>
<name>A0A1L7AFM4_9PROT</name>
<accession>A0A1L7AFM4</accession>
<dbReference type="KEGG" id="rgi:RGI145_11200"/>
<dbReference type="SUPFAM" id="SSF51126">
    <property type="entry name" value="Pectin lyase-like"/>
    <property type="match status" value="1"/>
</dbReference>
<dbReference type="Gene3D" id="2.160.20.10">
    <property type="entry name" value="Single-stranded right-handed beta-helix, Pectin lyase-like"/>
    <property type="match status" value="1"/>
</dbReference>
<dbReference type="STRING" id="257708.RGI145_11200"/>
<dbReference type="InterPro" id="IPR012334">
    <property type="entry name" value="Pectin_lyas_fold"/>
</dbReference>
<dbReference type="RefSeq" id="WP_075798412.1">
    <property type="nucleotide sequence ID" value="NZ_CP015583.1"/>
</dbReference>
<proteinExistence type="predicted"/>
<dbReference type="Gene3D" id="2.40.30.20">
    <property type="match status" value="1"/>
</dbReference>
<evidence type="ECO:0000313" key="2">
    <source>
        <dbReference type="EMBL" id="APT57585.1"/>
    </source>
</evidence>
<organism evidence="2 3">
    <name type="scientific">Roseomonas gilardii</name>
    <dbReference type="NCBI Taxonomy" id="257708"/>
    <lineage>
        <taxon>Bacteria</taxon>
        <taxon>Pseudomonadati</taxon>
        <taxon>Pseudomonadota</taxon>
        <taxon>Alphaproteobacteria</taxon>
        <taxon>Acetobacterales</taxon>
        <taxon>Roseomonadaceae</taxon>
        <taxon>Roseomonas</taxon>
    </lineage>
</organism>
<dbReference type="eggNOG" id="ENOG50344AA">
    <property type="taxonomic scope" value="Bacteria"/>
</dbReference>
<dbReference type="AlphaFoldDB" id="A0A1L7AFM4"/>
<dbReference type="Pfam" id="PF12708">
    <property type="entry name" value="Pect-lyase_RHGA_epim"/>
    <property type="match status" value="1"/>
</dbReference>
<evidence type="ECO:0000259" key="1">
    <source>
        <dbReference type="Pfam" id="PF12708"/>
    </source>
</evidence>
<dbReference type="Proteomes" id="UP000185494">
    <property type="component" value="Chromosome 1"/>
</dbReference>
<protein>
    <recommendedName>
        <fullName evidence="1">Rhamnogalacturonase A/B/Epimerase-like pectate lyase domain-containing protein</fullName>
    </recommendedName>
</protein>
<evidence type="ECO:0000313" key="3">
    <source>
        <dbReference type="Proteomes" id="UP000185494"/>
    </source>
</evidence>